<evidence type="ECO:0000259" key="8">
    <source>
        <dbReference type="PROSITE" id="PS51007"/>
    </source>
</evidence>
<dbReference type="Proteomes" id="UP001596016">
    <property type="component" value="Unassembled WGS sequence"/>
</dbReference>
<evidence type="ECO:0000313" key="9">
    <source>
        <dbReference type="EMBL" id="MFC5387706.1"/>
    </source>
</evidence>
<keyword evidence="4" id="KW-0249">Electron transport</keyword>
<dbReference type="PANTHER" id="PTHR37823">
    <property type="entry name" value="CYTOCHROME C-553-LIKE"/>
    <property type="match status" value="1"/>
</dbReference>
<dbReference type="EMBL" id="JBHSLL010000062">
    <property type="protein sequence ID" value="MFC5387706.1"/>
    <property type="molecule type" value="Genomic_DNA"/>
</dbReference>
<keyword evidence="10" id="KW-1185">Reference proteome</keyword>
<keyword evidence="7" id="KW-0812">Transmembrane</keyword>
<proteinExistence type="predicted"/>
<reference evidence="10" key="1">
    <citation type="journal article" date="2019" name="Int. J. Syst. Evol. Microbiol.">
        <title>The Global Catalogue of Microorganisms (GCM) 10K type strain sequencing project: providing services to taxonomists for standard genome sequencing and annotation.</title>
        <authorList>
            <consortium name="The Broad Institute Genomics Platform"/>
            <consortium name="The Broad Institute Genome Sequencing Center for Infectious Disease"/>
            <person name="Wu L."/>
            <person name="Ma J."/>
        </authorList>
    </citation>
    <scope>NUCLEOTIDE SEQUENCE [LARGE SCALE GENOMIC DNA]</scope>
    <source>
        <strain evidence="10">CGMCC 4.1415</strain>
    </source>
</reference>
<organism evidence="9 10">
    <name type="scientific">Aquamicrobium segne</name>
    <dbReference type="NCBI Taxonomy" id="469547"/>
    <lineage>
        <taxon>Bacteria</taxon>
        <taxon>Pseudomonadati</taxon>
        <taxon>Pseudomonadota</taxon>
        <taxon>Alphaproteobacteria</taxon>
        <taxon>Hyphomicrobiales</taxon>
        <taxon>Phyllobacteriaceae</taxon>
        <taxon>Aquamicrobium</taxon>
    </lineage>
</organism>
<dbReference type="InterPro" id="IPR051811">
    <property type="entry name" value="Cytochrome_c550/c551-like"/>
</dbReference>
<evidence type="ECO:0000256" key="1">
    <source>
        <dbReference type="ARBA" id="ARBA00022448"/>
    </source>
</evidence>
<dbReference type="InterPro" id="IPR009056">
    <property type="entry name" value="Cyt_c-like_dom"/>
</dbReference>
<keyword evidence="5 6" id="KW-0408">Iron</keyword>
<dbReference type="PROSITE" id="PS51007">
    <property type="entry name" value="CYTC"/>
    <property type="match status" value="2"/>
</dbReference>
<accession>A0ABW0H3L8</accession>
<feature type="domain" description="Cytochrome c" evidence="8">
    <location>
        <begin position="224"/>
        <end position="320"/>
    </location>
</feature>
<dbReference type="Pfam" id="PF00034">
    <property type="entry name" value="Cytochrom_C"/>
    <property type="match status" value="2"/>
</dbReference>
<feature type="transmembrane region" description="Helical" evidence="7">
    <location>
        <begin position="18"/>
        <end position="38"/>
    </location>
</feature>
<evidence type="ECO:0000256" key="7">
    <source>
        <dbReference type="SAM" id="Phobius"/>
    </source>
</evidence>
<keyword evidence="3 6" id="KW-0479">Metal-binding</keyword>
<protein>
    <submittedName>
        <fullName evidence="9">C-type cytochrome</fullName>
    </submittedName>
</protein>
<feature type="domain" description="Cytochrome c" evidence="8">
    <location>
        <begin position="54"/>
        <end position="176"/>
    </location>
</feature>
<dbReference type="Gene3D" id="1.10.760.10">
    <property type="entry name" value="Cytochrome c-like domain"/>
    <property type="match status" value="2"/>
</dbReference>
<evidence type="ECO:0000256" key="3">
    <source>
        <dbReference type="ARBA" id="ARBA00022723"/>
    </source>
</evidence>
<evidence type="ECO:0000256" key="6">
    <source>
        <dbReference type="PROSITE-ProRule" id="PRU00433"/>
    </source>
</evidence>
<comment type="caution">
    <text evidence="9">The sequence shown here is derived from an EMBL/GenBank/DDBJ whole genome shotgun (WGS) entry which is preliminary data.</text>
</comment>
<dbReference type="SUPFAM" id="SSF46626">
    <property type="entry name" value="Cytochrome c"/>
    <property type="match status" value="2"/>
</dbReference>
<evidence type="ECO:0000256" key="4">
    <source>
        <dbReference type="ARBA" id="ARBA00022982"/>
    </source>
</evidence>
<keyword evidence="2 6" id="KW-0349">Heme</keyword>
<dbReference type="RefSeq" id="WP_378231975.1">
    <property type="nucleotide sequence ID" value="NZ_JBHSLL010000062.1"/>
</dbReference>
<keyword evidence="7" id="KW-0472">Membrane</keyword>
<evidence type="ECO:0000256" key="2">
    <source>
        <dbReference type="ARBA" id="ARBA00022617"/>
    </source>
</evidence>
<sequence length="322" mass="34127">MSCKPGQPCHEGIKRRRALAVLGLMALIFVALSAVSFLDSRGQAVPSNITYAGVDAVAGKRVFQAYNCMGCHTIVGNGAYFGPDLTKLYADAGPAWLEAFLPSAGAWPTQAAVRLKLQDKAIAEESGVETIEAYLEKYPAAAERIARRGGKPTHMPNLPFSRSDVQELVAFMKYTAAMNTEGWPPVPKVDGLTFAVATPMPVTTQPIAFSPAEETSQAMAAPKSAIAHGAELVEENGCTACHAATSEKLVGPGWEGLYGSTVSLADGSTVVADDAYLTEKILEPDTRLVAGYEEGIMPSFAEILDADQIADVVAYIRSLGRN</sequence>
<evidence type="ECO:0000256" key="5">
    <source>
        <dbReference type="ARBA" id="ARBA00023004"/>
    </source>
</evidence>
<name>A0ABW0H3L8_9HYPH</name>
<gene>
    <name evidence="9" type="ORF">ACFPLB_17235</name>
</gene>
<dbReference type="InterPro" id="IPR036909">
    <property type="entry name" value="Cyt_c-like_dom_sf"/>
</dbReference>
<dbReference type="PANTHER" id="PTHR37823:SF1">
    <property type="entry name" value="CYTOCHROME C-553-LIKE"/>
    <property type="match status" value="1"/>
</dbReference>
<evidence type="ECO:0000313" key="10">
    <source>
        <dbReference type="Proteomes" id="UP001596016"/>
    </source>
</evidence>
<keyword evidence="1" id="KW-0813">Transport</keyword>
<keyword evidence="7" id="KW-1133">Transmembrane helix</keyword>